<dbReference type="PROSITE" id="PS50887">
    <property type="entry name" value="GGDEF"/>
    <property type="match status" value="1"/>
</dbReference>
<dbReference type="SMART" id="SM00267">
    <property type="entry name" value="GGDEF"/>
    <property type="match status" value="1"/>
</dbReference>
<evidence type="ECO:0000256" key="2">
    <source>
        <dbReference type="SAM" id="Coils"/>
    </source>
</evidence>
<dbReference type="Gene3D" id="3.30.450.40">
    <property type="match status" value="1"/>
</dbReference>
<dbReference type="PANTHER" id="PTHR45138:SF9">
    <property type="entry name" value="DIGUANYLATE CYCLASE DGCM-RELATED"/>
    <property type="match status" value="1"/>
</dbReference>
<dbReference type="AlphaFoldDB" id="A0AA43XIA5"/>
<dbReference type="InterPro" id="IPR029787">
    <property type="entry name" value="Nucleotide_cyclase"/>
</dbReference>
<dbReference type="Gene3D" id="1.25.40.10">
    <property type="entry name" value="Tetratricopeptide repeat domain"/>
    <property type="match status" value="2"/>
</dbReference>
<dbReference type="InterPro" id="IPR019734">
    <property type="entry name" value="TPR_rpt"/>
</dbReference>
<feature type="repeat" description="TPR" evidence="1">
    <location>
        <begin position="99"/>
        <end position="132"/>
    </location>
</feature>
<comment type="caution">
    <text evidence="4">The sequence shown here is derived from an EMBL/GenBank/DDBJ whole genome shotgun (WGS) entry which is preliminary data.</text>
</comment>
<keyword evidence="2" id="KW-0175">Coiled coil</keyword>
<dbReference type="Pfam" id="PF13185">
    <property type="entry name" value="GAF_2"/>
    <property type="match status" value="1"/>
</dbReference>
<dbReference type="SMART" id="SM00065">
    <property type="entry name" value="GAF"/>
    <property type="match status" value="1"/>
</dbReference>
<dbReference type="SUPFAM" id="SSF55073">
    <property type="entry name" value="Nucleotide cyclase"/>
    <property type="match status" value="1"/>
</dbReference>
<dbReference type="NCBIfam" id="TIGR00254">
    <property type="entry name" value="GGDEF"/>
    <property type="match status" value="1"/>
</dbReference>
<dbReference type="InterPro" id="IPR000160">
    <property type="entry name" value="GGDEF_dom"/>
</dbReference>
<accession>A0AA43XIA5</accession>
<dbReference type="Pfam" id="PF13374">
    <property type="entry name" value="TPR_10"/>
    <property type="match status" value="1"/>
</dbReference>
<gene>
    <name evidence="4" type="ORF">ISALK_00515</name>
</gene>
<dbReference type="InterPro" id="IPR043128">
    <property type="entry name" value="Rev_trsase/Diguanyl_cyclase"/>
</dbReference>
<dbReference type="SUPFAM" id="SSF48452">
    <property type="entry name" value="TPR-like"/>
    <property type="match status" value="2"/>
</dbReference>
<dbReference type="PROSITE" id="PS50005">
    <property type="entry name" value="TPR"/>
    <property type="match status" value="2"/>
</dbReference>
<evidence type="ECO:0000259" key="3">
    <source>
        <dbReference type="PROSITE" id="PS50887"/>
    </source>
</evidence>
<dbReference type="Proteomes" id="UP000449710">
    <property type="component" value="Unassembled WGS sequence"/>
</dbReference>
<dbReference type="RefSeq" id="WP_160718278.1">
    <property type="nucleotide sequence ID" value="NZ_SUMG01000001.1"/>
</dbReference>
<feature type="domain" description="GGDEF" evidence="3">
    <location>
        <begin position="600"/>
        <end position="737"/>
    </location>
</feature>
<dbReference type="SUPFAM" id="SSF55781">
    <property type="entry name" value="GAF domain-like"/>
    <property type="match status" value="1"/>
</dbReference>
<dbReference type="PANTHER" id="PTHR45138">
    <property type="entry name" value="REGULATORY COMPONENTS OF SENSORY TRANSDUCTION SYSTEM"/>
    <property type="match status" value="1"/>
</dbReference>
<evidence type="ECO:0000313" key="5">
    <source>
        <dbReference type="Proteomes" id="UP000449710"/>
    </source>
</evidence>
<dbReference type="InterPro" id="IPR029016">
    <property type="entry name" value="GAF-like_dom_sf"/>
</dbReference>
<dbReference type="Gene3D" id="3.30.70.270">
    <property type="match status" value="1"/>
</dbReference>
<dbReference type="FunFam" id="3.30.70.270:FF:000001">
    <property type="entry name" value="Diguanylate cyclase domain protein"/>
    <property type="match status" value="1"/>
</dbReference>
<dbReference type="InterPro" id="IPR003018">
    <property type="entry name" value="GAF"/>
</dbReference>
<keyword evidence="5" id="KW-1185">Reference proteome</keyword>
<dbReference type="SMART" id="SM00028">
    <property type="entry name" value="TPR"/>
    <property type="match status" value="7"/>
</dbReference>
<sequence>MQGALKTKEEQRTVNRKTKVGNLLEEAKLKERSHPEEALVMAREALKIAEMNFYKQEKAEALTRIGRCLWITGKLNEAIEALNLSLETSKLLPKGGIEAEALNALGNVYLYMKTYDHAMDYYGKALEMSRSEELPELEAGILNNLGGLHKELHDLDTALGYYRDSLEKYEINRDNYGQAIPLFNSAEVYMEQKNWRESKENIDKVLEICKEKEAKVMYSYSLHLLGKMYKNQGSPEAALKEFYKSLNLAQETKDYHHQVVVYKDLYEIMLEKNNLKEAIGHVNNALEIAKSIDGEALISDLYASMAQVYEQMGEEFLAYKYYKAFYETTTKSEARRREEKLRSVSFQLQLEKSQKETKTYRHLVKELEKMTQELRYTYKQMEVVGKIGQNITATLDLEQIFDLLYENLNQLMEAMVLGIGLLDNNNQKIRYELFIEKGEKQPTFEVPVDSKNSWAVWCLENKRDVLINDVDLEYSNYLEGTSHTVGEPMQSVLFCPLMVEDQAIGVVTVQSLKKNVYSKHQLETLKTLSSYLAIAINNAQKSKALKKEIKTRKKAEEELKIVNSKLQKLSELDGLTNIPNRRCFDKNFEYVWNNAHRGGEKVSLLLLDVDFFKEYNDHYGHLDGDKVLQRIAKTIEGNLKRSTDLVARYGGDEFVVLLPNTDQEGALMVAKILQQRIRELKLSHGYSQVSPYITLSIGAATLQPIKGIQGKQLIDRADKALYESKEKGRNEISLYSREQ</sequence>
<feature type="coiled-coil region" evidence="2">
    <location>
        <begin position="538"/>
        <end position="572"/>
    </location>
</feature>
<keyword evidence="1" id="KW-0802">TPR repeat</keyword>
<evidence type="ECO:0000313" key="4">
    <source>
        <dbReference type="EMBL" id="NBG86971.1"/>
    </source>
</evidence>
<proteinExistence type="predicted"/>
<dbReference type="EMBL" id="SUMG01000001">
    <property type="protein sequence ID" value="NBG86971.1"/>
    <property type="molecule type" value="Genomic_DNA"/>
</dbReference>
<name>A0AA43XIA5_9CLOT</name>
<dbReference type="Pfam" id="PF00990">
    <property type="entry name" value="GGDEF"/>
    <property type="match status" value="1"/>
</dbReference>
<evidence type="ECO:0000256" key="1">
    <source>
        <dbReference type="PROSITE-ProRule" id="PRU00339"/>
    </source>
</evidence>
<protein>
    <submittedName>
        <fullName evidence="4">Diguanylate cyclase</fullName>
    </submittedName>
</protein>
<feature type="repeat" description="TPR" evidence="1">
    <location>
        <begin position="219"/>
        <end position="252"/>
    </location>
</feature>
<reference evidence="4 5" key="1">
    <citation type="submission" date="2019-04" db="EMBL/GenBank/DDBJ databases">
        <title>Isachenkonia alkalipeptolytica gen. nov. sp. nov. a new anaerobic, alkiliphilic organothrophic bacterium capable to reduce synthesized ferrihydrite isolated from a soda lake.</title>
        <authorList>
            <person name="Toshchakov S.V."/>
            <person name="Zavarzina D.G."/>
            <person name="Zhilina T.N."/>
            <person name="Kostrikina N.A."/>
            <person name="Kublanov I.V."/>
        </authorList>
    </citation>
    <scope>NUCLEOTIDE SEQUENCE [LARGE SCALE GENOMIC DNA]</scope>
    <source>
        <strain evidence="4 5">Z-1701</strain>
    </source>
</reference>
<dbReference type="CDD" id="cd01949">
    <property type="entry name" value="GGDEF"/>
    <property type="match status" value="1"/>
</dbReference>
<dbReference type="Pfam" id="PF13424">
    <property type="entry name" value="TPR_12"/>
    <property type="match status" value="2"/>
</dbReference>
<dbReference type="PROSITE" id="PS50293">
    <property type="entry name" value="TPR_REGION"/>
    <property type="match status" value="1"/>
</dbReference>
<dbReference type="GO" id="GO:0052621">
    <property type="term" value="F:diguanylate cyclase activity"/>
    <property type="evidence" value="ECO:0007669"/>
    <property type="project" value="TreeGrafter"/>
</dbReference>
<dbReference type="InterPro" id="IPR011990">
    <property type="entry name" value="TPR-like_helical_dom_sf"/>
</dbReference>
<dbReference type="InterPro" id="IPR050469">
    <property type="entry name" value="Diguanylate_Cyclase"/>
</dbReference>
<organism evidence="4 5">
    <name type="scientific">Isachenkonia alkalipeptolytica</name>
    <dbReference type="NCBI Taxonomy" id="2565777"/>
    <lineage>
        <taxon>Bacteria</taxon>
        <taxon>Bacillati</taxon>
        <taxon>Bacillota</taxon>
        <taxon>Clostridia</taxon>
        <taxon>Eubacteriales</taxon>
        <taxon>Clostridiaceae</taxon>
        <taxon>Isachenkonia</taxon>
    </lineage>
</organism>